<feature type="region of interest" description="Disordered" evidence="1">
    <location>
        <begin position="20"/>
        <end position="39"/>
    </location>
</feature>
<evidence type="ECO:0000313" key="4">
    <source>
        <dbReference type="Proteomes" id="UP000799767"/>
    </source>
</evidence>
<evidence type="ECO:0000256" key="1">
    <source>
        <dbReference type="SAM" id="MobiDB-lite"/>
    </source>
</evidence>
<dbReference type="AlphaFoldDB" id="A0A6A6Q1N7"/>
<keyword evidence="4" id="KW-1185">Reference proteome</keyword>
<name>A0A6A6Q1N7_9PEZI</name>
<evidence type="ECO:0000313" key="3">
    <source>
        <dbReference type="EMBL" id="KAF2486398.1"/>
    </source>
</evidence>
<dbReference type="EMBL" id="MU001632">
    <property type="protein sequence ID" value="KAF2486398.1"/>
    <property type="molecule type" value="Genomic_DNA"/>
</dbReference>
<proteinExistence type="predicted"/>
<protein>
    <submittedName>
        <fullName evidence="3">Uncharacterized protein</fullName>
    </submittedName>
</protein>
<feature type="signal peptide" evidence="2">
    <location>
        <begin position="1"/>
        <end position="21"/>
    </location>
</feature>
<feature type="chain" id="PRO_5025617016" evidence="2">
    <location>
        <begin position="22"/>
        <end position="138"/>
    </location>
</feature>
<keyword evidence="2" id="KW-0732">Signal</keyword>
<gene>
    <name evidence="3" type="ORF">BDY17DRAFT_307884</name>
</gene>
<dbReference type="GeneID" id="54476152"/>
<dbReference type="RefSeq" id="XP_033592967.1">
    <property type="nucleotide sequence ID" value="XM_033735150.1"/>
</dbReference>
<sequence>MHSFIPAFIALLSLSPSLSSAAPGHRPPHHGGGGKKSPSCLTDAEALDISTRWLSIFSSNNNITSIAQLGKIVAKNITSADDTFGPPTQGIDSLYADISPSGPNPVNNVLQTPLFLLHSCNQIGLRWQYTGTTTGYDS</sequence>
<organism evidence="3 4">
    <name type="scientific">Neohortaea acidophila</name>
    <dbReference type="NCBI Taxonomy" id="245834"/>
    <lineage>
        <taxon>Eukaryota</taxon>
        <taxon>Fungi</taxon>
        <taxon>Dikarya</taxon>
        <taxon>Ascomycota</taxon>
        <taxon>Pezizomycotina</taxon>
        <taxon>Dothideomycetes</taxon>
        <taxon>Dothideomycetidae</taxon>
        <taxon>Mycosphaerellales</taxon>
        <taxon>Teratosphaeriaceae</taxon>
        <taxon>Neohortaea</taxon>
    </lineage>
</organism>
<evidence type="ECO:0000256" key="2">
    <source>
        <dbReference type="SAM" id="SignalP"/>
    </source>
</evidence>
<dbReference type="OrthoDB" id="3526850at2759"/>
<dbReference type="Proteomes" id="UP000799767">
    <property type="component" value="Unassembled WGS sequence"/>
</dbReference>
<accession>A0A6A6Q1N7</accession>
<reference evidence="3" key="1">
    <citation type="journal article" date="2020" name="Stud. Mycol.">
        <title>101 Dothideomycetes genomes: a test case for predicting lifestyles and emergence of pathogens.</title>
        <authorList>
            <person name="Haridas S."/>
            <person name="Albert R."/>
            <person name="Binder M."/>
            <person name="Bloem J."/>
            <person name="Labutti K."/>
            <person name="Salamov A."/>
            <person name="Andreopoulos B."/>
            <person name="Baker S."/>
            <person name="Barry K."/>
            <person name="Bills G."/>
            <person name="Bluhm B."/>
            <person name="Cannon C."/>
            <person name="Castanera R."/>
            <person name="Culley D."/>
            <person name="Daum C."/>
            <person name="Ezra D."/>
            <person name="Gonzalez J."/>
            <person name="Henrissat B."/>
            <person name="Kuo A."/>
            <person name="Liang C."/>
            <person name="Lipzen A."/>
            <person name="Lutzoni F."/>
            <person name="Magnuson J."/>
            <person name="Mondo S."/>
            <person name="Nolan M."/>
            <person name="Ohm R."/>
            <person name="Pangilinan J."/>
            <person name="Park H.-J."/>
            <person name="Ramirez L."/>
            <person name="Alfaro M."/>
            <person name="Sun H."/>
            <person name="Tritt A."/>
            <person name="Yoshinaga Y."/>
            <person name="Zwiers L.-H."/>
            <person name="Turgeon B."/>
            <person name="Goodwin S."/>
            <person name="Spatafora J."/>
            <person name="Crous P."/>
            <person name="Grigoriev I."/>
        </authorList>
    </citation>
    <scope>NUCLEOTIDE SEQUENCE</scope>
    <source>
        <strain evidence="3">CBS 113389</strain>
    </source>
</reference>